<dbReference type="PANTHER" id="PTHR39075">
    <property type="entry name" value="FI19908P1"/>
    <property type="match status" value="1"/>
</dbReference>
<evidence type="ECO:0000313" key="2">
    <source>
        <dbReference type="WBParaSite" id="nRc.2.0.1.t32624-RA"/>
    </source>
</evidence>
<accession>A0A915K1R8</accession>
<name>A0A915K1R8_ROMCU</name>
<dbReference type="AlphaFoldDB" id="A0A915K1R8"/>
<organism evidence="1 2">
    <name type="scientific">Romanomermis culicivorax</name>
    <name type="common">Nematode worm</name>
    <dbReference type="NCBI Taxonomy" id="13658"/>
    <lineage>
        <taxon>Eukaryota</taxon>
        <taxon>Metazoa</taxon>
        <taxon>Ecdysozoa</taxon>
        <taxon>Nematoda</taxon>
        <taxon>Enoplea</taxon>
        <taxon>Dorylaimia</taxon>
        <taxon>Mermithida</taxon>
        <taxon>Mermithoidea</taxon>
        <taxon>Mermithidae</taxon>
        <taxon>Romanomermis</taxon>
    </lineage>
</organism>
<evidence type="ECO:0000313" key="1">
    <source>
        <dbReference type="Proteomes" id="UP000887565"/>
    </source>
</evidence>
<proteinExistence type="predicted"/>
<protein>
    <submittedName>
        <fullName evidence="2">Uncharacterized protein</fullName>
    </submittedName>
</protein>
<reference evidence="2" key="1">
    <citation type="submission" date="2022-11" db="UniProtKB">
        <authorList>
            <consortium name="WormBaseParasite"/>
        </authorList>
    </citation>
    <scope>IDENTIFICATION</scope>
</reference>
<keyword evidence="1" id="KW-1185">Reference proteome</keyword>
<sequence length="155" mass="17124">MAFIVSSTLFKGTTPIPANCMHLPPMDYDFTMSVFYNQSLIGTETVPLCQKIVREAQYHYRENGALVVSINGILIRQDRSGNVFVSSRPRSISASPTKNTVAVRTHFIDMAVQEDEKAYVKRGAKRVHISKSGMVVSDGNCITSIDHLGRIVSST</sequence>
<dbReference type="PANTHER" id="PTHR39075:SF1">
    <property type="entry name" value="FI19908P1"/>
    <property type="match status" value="1"/>
</dbReference>
<dbReference type="Proteomes" id="UP000887565">
    <property type="component" value="Unplaced"/>
</dbReference>
<dbReference type="GO" id="GO:0005615">
    <property type="term" value="C:extracellular space"/>
    <property type="evidence" value="ECO:0007669"/>
    <property type="project" value="TreeGrafter"/>
</dbReference>
<dbReference type="OMA" id="YLHINGM"/>
<dbReference type="WBParaSite" id="nRc.2.0.1.t32624-RA">
    <property type="protein sequence ID" value="nRc.2.0.1.t32624-RA"/>
    <property type="gene ID" value="nRc.2.0.1.g32624"/>
</dbReference>